<dbReference type="SMART" id="SM00406">
    <property type="entry name" value="IGv"/>
    <property type="match status" value="1"/>
</dbReference>
<feature type="region of interest" description="Disordered" evidence="5">
    <location>
        <begin position="1"/>
        <end position="27"/>
    </location>
</feature>
<gene>
    <name evidence="7" type="ORF">NHX12_004279</name>
</gene>
<comment type="caution">
    <text evidence="7">The sequence shown here is derived from an EMBL/GenBank/DDBJ whole genome shotgun (WGS) entry which is preliminary data.</text>
</comment>
<evidence type="ECO:0000313" key="8">
    <source>
        <dbReference type="Proteomes" id="UP001148018"/>
    </source>
</evidence>
<evidence type="ECO:0000256" key="5">
    <source>
        <dbReference type="SAM" id="MobiDB-lite"/>
    </source>
</evidence>
<keyword evidence="3" id="KW-0675">Receptor</keyword>
<feature type="domain" description="Immunoglobulin V-set" evidence="6">
    <location>
        <begin position="148"/>
        <end position="228"/>
    </location>
</feature>
<organism evidence="7 8">
    <name type="scientific">Muraenolepis orangiensis</name>
    <name type="common">Patagonian moray cod</name>
    <dbReference type="NCBI Taxonomy" id="630683"/>
    <lineage>
        <taxon>Eukaryota</taxon>
        <taxon>Metazoa</taxon>
        <taxon>Chordata</taxon>
        <taxon>Craniata</taxon>
        <taxon>Vertebrata</taxon>
        <taxon>Euteleostomi</taxon>
        <taxon>Actinopterygii</taxon>
        <taxon>Neopterygii</taxon>
        <taxon>Teleostei</taxon>
        <taxon>Neoteleostei</taxon>
        <taxon>Acanthomorphata</taxon>
        <taxon>Zeiogadaria</taxon>
        <taxon>Gadariae</taxon>
        <taxon>Gadiformes</taxon>
        <taxon>Muraenolepidoidei</taxon>
        <taxon>Muraenolepididae</taxon>
        <taxon>Muraenolepis</taxon>
    </lineage>
</organism>
<keyword evidence="2" id="KW-0391">Immunity</keyword>
<evidence type="ECO:0000313" key="7">
    <source>
        <dbReference type="EMBL" id="KAJ3594974.1"/>
    </source>
</evidence>
<dbReference type="EMBL" id="JANIIK010000111">
    <property type="protein sequence ID" value="KAJ3594974.1"/>
    <property type="molecule type" value="Genomic_DNA"/>
</dbReference>
<protein>
    <recommendedName>
        <fullName evidence="6">Immunoglobulin V-set domain-containing protein</fullName>
    </recommendedName>
</protein>
<keyword evidence="2" id="KW-1064">Adaptive immunity</keyword>
<dbReference type="PANTHER" id="PTHR19367">
    <property type="entry name" value="T-CELL RECEPTOR ALPHA CHAIN V REGION"/>
    <property type="match status" value="1"/>
</dbReference>
<reference evidence="7" key="1">
    <citation type="submission" date="2022-07" db="EMBL/GenBank/DDBJ databases">
        <title>Chromosome-level genome of Muraenolepis orangiensis.</title>
        <authorList>
            <person name="Kim J."/>
        </authorList>
    </citation>
    <scope>NUCLEOTIDE SEQUENCE</scope>
    <source>
        <strain evidence="7">KU_S4_2022</strain>
        <tissue evidence="7">Muscle</tissue>
    </source>
</reference>
<evidence type="ECO:0000256" key="3">
    <source>
        <dbReference type="ARBA" id="ARBA00023170"/>
    </source>
</evidence>
<evidence type="ECO:0000259" key="6">
    <source>
        <dbReference type="SMART" id="SM00406"/>
    </source>
</evidence>
<dbReference type="InterPro" id="IPR013783">
    <property type="entry name" value="Ig-like_fold"/>
</dbReference>
<accession>A0A9Q0DUY3</accession>
<sequence>MDNFSTSLSSQNPWERPSGLKEKGKVGPLNCLTGRSVNSVTTGMSGENRESSVADVCAKFLCKMVEQDKKLTFKSKVKLARLSPCPDALKPHVQRVNHRVALYKQSDESILQETKPYEKQGWMRTDEGVHSVDLNPVKNEENTLEGTAVTLSYRFSRTATGSDDFFWYRQYPGEPPQPLLYISGFERTAMFVGSDKRFSTKLTEKKTGVDLEISSAAVSDSALYYCAMRPTVTGNTDSLYTNLLSTKHVPCPLRAELRPY</sequence>
<dbReference type="InterPro" id="IPR036179">
    <property type="entry name" value="Ig-like_dom_sf"/>
</dbReference>
<dbReference type="Gene3D" id="2.60.40.10">
    <property type="entry name" value="Immunoglobulins"/>
    <property type="match status" value="1"/>
</dbReference>
<keyword evidence="8" id="KW-1185">Reference proteome</keyword>
<evidence type="ECO:0000256" key="2">
    <source>
        <dbReference type="ARBA" id="ARBA00023130"/>
    </source>
</evidence>
<evidence type="ECO:0000256" key="1">
    <source>
        <dbReference type="ARBA" id="ARBA00022729"/>
    </source>
</evidence>
<dbReference type="SUPFAM" id="SSF48726">
    <property type="entry name" value="Immunoglobulin"/>
    <property type="match status" value="1"/>
</dbReference>
<feature type="compositionally biased region" description="Polar residues" evidence="5">
    <location>
        <begin position="1"/>
        <end position="13"/>
    </location>
</feature>
<dbReference type="AlphaFoldDB" id="A0A9Q0DUY3"/>
<dbReference type="InterPro" id="IPR013106">
    <property type="entry name" value="Ig_V-set"/>
</dbReference>
<evidence type="ECO:0000256" key="4">
    <source>
        <dbReference type="ARBA" id="ARBA00023319"/>
    </source>
</evidence>
<dbReference type="Proteomes" id="UP001148018">
    <property type="component" value="Unassembled WGS sequence"/>
</dbReference>
<keyword evidence="1" id="KW-0732">Signal</keyword>
<dbReference type="GO" id="GO:0002250">
    <property type="term" value="P:adaptive immune response"/>
    <property type="evidence" value="ECO:0007669"/>
    <property type="project" value="UniProtKB-KW"/>
</dbReference>
<name>A0A9Q0DUY3_9TELE</name>
<dbReference type="OrthoDB" id="9803478at2759"/>
<proteinExistence type="predicted"/>
<dbReference type="InterPro" id="IPR051287">
    <property type="entry name" value="TCR_variable_region"/>
</dbReference>
<keyword evidence="4" id="KW-0393">Immunoglobulin domain</keyword>
<dbReference type="Pfam" id="PF07686">
    <property type="entry name" value="V-set"/>
    <property type="match status" value="1"/>
</dbReference>
<dbReference type="PANTHER" id="PTHR19367:SF18">
    <property type="entry name" value="T CELL RECEPTOR ALPHA VARIABLE 16"/>
    <property type="match status" value="1"/>
</dbReference>